<dbReference type="InterPro" id="IPR050651">
    <property type="entry name" value="Plant_Cytochrome_P450_Monoox"/>
</dbReference>
<dbReference type="Proteomes" id="UP000236161">
    <property type="component" value="Unassembled WGS sequence"/>
</dbReference>
<dbReference type="STRING" id="1088818.A0A2I0APG2"/>
<keyword evidence="6 12" id="KW-1133">Transmembrane helix</keyword>
<dbReference type="InterPro" id="IPR002401">
    <property type="entry name" value="Cyt_P450_E_grp-I"/>
</dbReference>
<dbReference type="PANTHER" id="PTHR47947">
    <property type="entry name" value="CYTOCHROME P450 82C3-RELATED"/>
    <property type="match status" value="1"/>
</dbReference>
<keyword evidence="5 10" id="KW-0479">Metal-binding</keyword>
<accession>A0A2I0APG2</accession>
<dbReference type="PRINTS" id="PR00385">
    <property type="entry name" value="P450"/>
</dbReference>
<dbReference type="GO" id="GO:0020037">
    <property type="term" value="F:heme binding"/>
    <property type="evidence" value="ECO:0007669"/>
    <property type="project" value="InterPro"/>
</dbReference>
<comment type="similarity">
    <text evidence="2 11">Belongs to the cytochrome P450 family.</text>
</comment>
<evidence type="ECO:0000256" key="5">
    <source>
        <dbReference type="ARBA" id="ARBA00022723"/>
    </source>
</evidence>
<feature type="transmembrane region" description="Helical" evidence="12">
    <location>
        <begin position="33"/>
        <end position="51"/>
    </location>
</feature>
<evidence type="ECO:0000256" key="11">
    <source>
        <dbReference type="RuleBase" id="RU000461"/>
    </source>
</evidence>
<proteinExistence type="inferred from homology"/>
<dbReference type="InterPro" id="IPR017972">
    <property type="entry name" value="Cyt_P450_CS"/>
</dbReference>
<dbReference type="PROSITE" id="PS00086">
    <property type="entry name" value="CYTOCHROME_P450"/>
    <property type="match status" value="1"/>
</dbReference>
<comment type="cofactor">
    <cofactor evidence="10">
        <name>heme</name>
        <dbReference type="ChEBI" id="CHEBI:30413"/>
    </cofactor>
</comment>
<organism evidence="13 14">
    <name type="scientific">Apostasia shenzhenica</name>
    <dbReference type="NCBI Taxonomy" id="1088818"/>
    <lineage>
        <taxon>Eukaryota</taxon>
        <taxon>Viridiplantae</taxon>
        <taxon>Streptophyta</taxon>
        <taxon>Embryophyta</taxon>
        <taxon>Tracheophyta</taxon>
        <taxon>Spermatophyta</taxon>
        <taxon>Magnoliopsida</taxon>
        <taxon>Liliopsida</taxon>
        <taxon>Asparagales</taxon>
        <taxon>Orchidaceae</taxon>
        <taxon>Apostasioideae</taxon>
        <taxon>Apostasia</taxon>
    </lineage>
</organism>
<dbReference type="Gene3D" id="1.10.630.10">
    <property type="entry name" value="Cytochrome P450"/>
    <property type="match status" value="1"/>
</dbReference>
<dbReference type="GO" id="GO:0005506">
    <property type="term" value="F:iron ion binding"/>
    <property type="evidence" value="ECO:0007669"/>
    <property type="project" value="InterPro"/>
</dbReference>
<dbReference type="OrthoDB" id="1055148at2759"/>
<keyword evidence="11" id="KW-0503">Monooxygenase</keyword>
<evidence type="ECO:0000256" key="9">
    <source>
        <dbReference type="ARBA" id="ARBA00023136"/>
    </source>
</evidence>
<dbReference type="GO" id="GO:0004497">
    <property type="term" value="F:monooxygenase activity"/>
    <property type="evidence" value="ECO:0007669"/>
    <property type="project" value="UniProtKB-KW"/>
</dbReference>
<evidence type="ECO:0000256" key="4">
    <source>
        <dbReference type="ARBA" id="ARBA00022692"/>
    </source>
</evidence>
<dbReference type="EMBL" id="KZ451968">
    <property type="protein sequence ID" value="PKA57448.1"/>
    <property type="molecule type" value="Genomic_DNA"/>
</dbReference>
<evidence type="ECO:0000256" key="3">
    <source>
        <dbReference type="ARBA" id="ARBA00022617"/>
    </source>
</evidence>
<evidence type="ECO:0000256" key="7">
    <source>
        <dbReference type="ARBA" id="ARBA00023002"/>
    </source>
</evidence>
<evidence type="ECO:0000256" key="1">
    <source>
        <dbReference type="ARBA" id="ARBA00004167"/>
    </source>
</evidence>
<keyword evidence="14" id="KW-1185">Reference proteome</keyword>
<dbReference type="PANTHER" id="PTHR47947:SF62">
    <property type="entry name" value="CYTOCHROME P450, FAMILY 81, SUBFAMILY D, POLYPEPTIDE 5"/>
    <property type="match status" value="1"/>
</dbReference>
<keyword evidence="3 10" id="KW-0349">Heme</keyword>
<dbReference type="AlphaFoldDB" id="A0A2I0APG2"/>
<evidence type="ECO:0000256" key="10">
    <source>
        <dbReference type="PIRSR" id="PIRSR602401-1"/>
    </source>
</evidence>
<evidence type="ECO:0000256" key="2">
    <source>
        <dbReference type="ARBA" id="ARBA00010617"/>
    </source>
</evidence>
<evidence type="ECO:0000313" key="13">
    <source>
        <dbReference type="EMBL" id="PKA57448.1"/>
    </source>
</evidence>
<keyword evidence="8 10" id="KW-0408">Iron</keyword>
<gene>
    <name evidence="13" type="primary">CYP81E1</name>
    <name evidence="13" type="ORF">AXF42_Ash013636</name>
</gene>
<name>A0A2I0APG2_9ASPA</name>
<reference evidence="13 14" key="1">
    <citation type="journal article" date="2017" name="Nature">
        <title>The Apostasia genome and the evolution of orchids.</title>
        <authorList>
            <person name="Zhang G.Q."/>
            <person name="Liu K.W."/>
            <person name="Li Z."/>
            <person name="Lohaus R."/>
            <person name="Hsiao Y.Y."/>
            <person name="Niu S.C."/>
            <person name="Wang J.Y."/>
            <person name="Lin Y.C."/>
            <person name="Xu Q."/>
            <person name="Chen L.J."/>
            <person name="Yoshida K."/>
            <person name="Fujiwara S."/>
            <person name="Wang Z.W."/>
            <person name="Zhang Y.Q."/>
            <person name="Mitsuda N."/>
            <person name="Wang M."/>
            <person name="Liu G.H."/>
            <person name="Pecoraro L."/>
            <person name="Huang H.X."/>
            <person name="Xiao X.J."/>
            <person name="Lin M."/>
            <person name="Wu X.Y."/>
            <person name="Wu W.L."/>
            <person name="Chen Y.Y."/>
            <person name="Chang S.B."/>
            <person name="Sakamoto S."/>
            <person name="Ohme-Takagi M."/>
            <person name="Yagi M."/>
            <person name="Zeng S.J."/>
            <person name="Shen C.Y."/>
            <person name="Yeh C.M."/>
            <person name="Luo Y.B."/>
            <person name="Tsai W.C."/>
            <person name="Van de Peer Y."/>
            <person name="Liu Z.J."/>
        </authorList>
    </citation>
    <scope>NUCLEOTIDE SEQUENCE [LARGE SCALE GENOMIC DNA]</scope>
    <source>
        <strain evidence="14">cv. Shenzhen</strain>
        <tissue evidence="13">Stem</tissue>
    </source>
</reference>
<evidence type="ECO:0000313" key="14">
    <source>
        <dbReference type="Proteomes" id="UP000236161"/>
    </source>
</evidence>
<sequence>MITSLLKAHAIKLHQNSHPPDCSSSTAMDGASVFTGVALFLSLLYLANLLISGKWKNKKLNLPPSPPSRPITGHLHYIKRPLHQSLARLSASHGPILLLRFGTRRVLSISSAELAEECFTTNDLVFAGRPRLPSSRFSSYNHSTIPTSVHGPHWREMRRIATVEALSGHRLTFFSDVRAHETRALARALFADSSRDGGFATVELPQRLFGLAMNVMMAMIVGKRYYGLEDGEEEARGFREAVEASFSVAGASNVGDFLPGAIGWFARRRVSGLLARVHQYRDEVVQNLVEERRRKMREAEEGDEKRDRTHRTMMDALLALQQEQPDQYTDRFIKAIVETIIMPRVELTKHLNEAIMMWTSLLSAGTDTSSHTSEWAMSLLLNNPEKLEKAREEIDEIVGNGRLIEESDLTKLPYIHCILTETLRLYPVAPLLIPHQSMEDCRVGGYDIPRETMLLVNAYVIHRDPTIWPEPTKFVPERFLEAGKTTTTTTTKMMLPFGMGRRRCPGEGLATREVGLVLGTLIQCFEWRRVGEDEVDMEEGGGITMPKAKPLQAMCKARECMISVLSQL</sequence>
<evidence type="ECO:0000256" key="8">
    <source>
        <dbReference type="ARBA" id="ARBA00023004"/>
    </source>
</evidence>
<protein>
    <submittedName>
        <fullName evidence="13">Isoflavone 2'-hydroxylase</fullName>
    </submittedName>
</protein>
<dbReference type="Pfam" id="PF00067">
    <property type="entry name" value="p450"/>
    <property type="match status" value="1"/>
</dbReference>
<dbReference type="GO" id="GO:0016705">
    <property type="term" value="F:oxidoreductase activity, acting on paired donors, with incorporation or reduction of molecular oxygen"/>
    <property type="evidence" value="ECO:0007669"/>
    <property type="project" value="InterPro"/>
</dbReference>
<dbReference type="FunFam" id="1.10.630.10:FF:000026">
    <property type="entry name" value="Cytochrome P450 82C4"/>
    <property type="match status" value="1"/>
</dbReference>
<dbReference type="SUPFAM" id="SSF48264">
    <property type="entry name" value="Cytochrome P450"/>
    <property type="match status" value="1"/>
</dbReference>
<keyword evidence="7 11" id="KW-0560">Oxidoreductase</keyword>
<keyword evidence="4 12" id="KW-0812">Transmembrane</keyword>
<dbReference type="InterPro" id="IPR001128">
    <property type="entry name" value="Cyt_P450"/>
</dbReference>
<dbReference type="PRINTS" id="PR00463">
    <property type="entry name" value="EP450I"/>
</dbReference>
<dbReference type="InterPro" id="IPR036396">
    <property type="entry name" value="Cyt_P450_sf"/>
</dbReference>
<evidence type="ECO:0000256" key="6">
    <source>
        <dbReference type="ARBA" id="ARBA00022989"/>
    </source>
</evidence>
<comment type="subcellular location">
    <subcellularLocation>
        <location evidence="1">Membrane</location>
        <topology evidence="1">Single-pass membrane protein</topology>
    </subcellularLocation>
</comment>
<feature type="binding site" description="axial binding residue" evidence="10">
    <location>
        <position position="504"/>
    </location>
    <ligand>
        <name>heme</name>
        <dbReference type="ChEBI" id="CHEBI:30413"/>
    </ligand>
    <ligandPart>
        <name>Fe</name>
        <dbReference type="ChEBI" id="CHEBI:18248"/>
    </ligandPart>
</feature>
<evidence type="ECO:0000256" key="12">
    <source>
        <dbReference type="SAM" id="Phobius"/>
    </source>
</evidence>
<dbReference type="GO" id="GO:0016020">
    <property type="term" value="C:membrane"/>
    <property type="evidence" value="ECO:0007669"/>
    <property type="project" value="UniProtKB-SubCell"/>
</dbReference>
<keyword evidence="9 12" id="KW-0472">Membrane</keyword>